<proteinExistence type="predicted"/>
<feature type="domain" description="Nudix hydrolase" evidence="2">
    <location>
        <begin position="12"/>
        <end position="146"/>
    </location>
</feature>
<evidence type="ECO:0000259" key="2">
    <source>
        <dbReference type="PROSITE" id="PS51462"/>
    </source>
</evidence>
<organism evidence="3 4">
    <name type="scientific">Actinoplanes cyaneus</name>
    <dbReference type="NCBI Taxonomy" id="52696"/>
    <lineage>
        <taxon>Bacteria</taxon>
        <taxon>Bacillati</taxon>
        <taxon>Actinomycetota</taxon>
        <taxon>Actinomycetes</taxon>
        <taxon>Micromonosporales</taxon>
        <taxon>Micromonosporaceae</taxon>
        <taxon>Actinoplanes</taxon>
    </lineage>
</organism>
<dbReference type="InterPro" id="IPR015797">
    <property type="entry name" value="NUDIX_hydrolase-like_dom_sf"/>
</dbReference>
<dbReference type="GO" id="GO:0035539">
    <property type="term" value="F:8-oxo-7,8-dihydrodeoxyguanosine triphosphate pyrophosphatase activity"/>
    <property type="evidence" value="ECO:0007669"/>
    <property type="project" value="TreeGrafter"/>
</dbReference>
<reference evidence="3" key="1">
    <citation type="submission" date="2021-01" db="EMBL/GenBank/DDBJ databases">
        <title>Whole genome shotgun sequence of Actinoplanes cyaneus NBRC 14990.</title>
        <authorList>
            <person name="Komaki H."/>
            <person name="Tamura T."/>
        </authorList>
    </citation>
    <scope>NUCLEOTIDE SEQUENCE</scope>
    <source>
        <strain evidence="3">NBRC 14990</strain>
    </source>
</reference>
<dbReference type="EMBL" id="BOMH01000102">
    <property type="protein sequence ID" value="GID71170.1"/>
    <property type="molecule type" value="Genomic_DNA"/>
</dbReference>
<dbReference type="RefSeq" id="WP_203755989.1">
    <property type="nucleotide sequence ID" value="NZ_BAAAUC010000106.1"/>
</dbReference>
<dbReference type="PANTHER" id="PTHR16099:SF5">
    <property type="entry name" value="NUCLEOTIDE TRIPHOSPHATE DIPHOSPHATASE NUDT15"/>
    <property type="match status" value="1"/>
</dbReference>
<evidence type="ECO:0000256" key="1">
    <source>
        <dbReference type="ARBA" id="ARBA00022801"/>
    </source>
</evidence>
<dbReference type="AlphaFoldDB" id="A0A919IZW1"/>
<gene>
    <name evidence="3" type="ORF">Acy02nite_90510</name>
</gene>
<keyword evidence="4" id="KW-1185">Reference proteome</keyword>
<keyword evidence="1" id="KW-0378">Hydrolase</keyword>
<dbReference type="PROSITE" id="PS00893">
    <property type="entry name" value="NUDIX_BOX"/>
    <property type="match status" value="1"/>
</dbReference>
<evidence type="ECO:0000313" key="3">
    <source>
        <dbReference type="EMBL" id="GID71170.1"/>
    </source>
</evidence>
<dbReference type="Gene3D" id="3.90.79.10">
    <property type="entry name" value="Nucleoside Triphosphate Pyrophosphohydrolase"/>
    <property type="match status" value="1"/>
</dbReference>
<evidence type="ECO:0000313" key="4">
    <source>
        <dbReference type="Proteomes" id="UP000619479"/>
    </source>
</evidence>
<dbReference type="PROSITE" id="PS51462">
    <property type="entry name" value="NUDIX"/>
    <property type="match status" value="1"/>
</dbReference>
<dbReference type="GO" id="GO:0006203">
    <property type="term" value="P:dGTP catabolic process"/>
    <property type="evidence" value="ECO:0007669"/>
    <property type="project" value="TreeGrafter"/>
</dbReference>
<accession>A0A919IZW1</accession>
<comment type="caution">
    <text evidence="3">The sequence shown here is derived from an EMBL/GenBank/DDBJ whole genome shotgun (WGS) entry which is preliminary data.</text>
</comment>
<dbReference type="InterPro" id="IPR020084">
    <property type="entry name" value="NUDIX_hydrolase_CS"/>
</dbReference>
<dbReference type="Proteomes" id="UP000619479">
    <property type="component" value="Unassembled WGS sequence"/>
</dbReference>
<name>A0A919IZW1_9ACTN</name>
<dbReference type="PANTHER" id="PTHR16099">
    <property type="entry name" value="8-OXO-DGTP DIPHOSPHATES NUDT15"/>
    <property type="match status" value="1"/>
</dbReference>
<protein>
    <recommendedName>
        <fullName evidence="2">Nudix hydrolase domain-containing protein</fullName>
    </recommendedName>
</protein>
<dbReference type="SUPFAM" id="SSF55811">
    <property type="entry name" value="Nudix"/>
    <property type="match status" value="1"/>
</dbReference>
<dbReference type="Pfam" id="PF00293">
    <property type="entry name" value="NUDIX"/>
    <property type="match status" value="1"/>
</dbReference>
<dbReference type="GO" id="GO:0005829">
    <property type="term" value="C:cytosol"/>
    <property type="evidence" value="ECO:0007669"/>
    <property type="project" value="TreeGrafter"/>
</dbReference>
<sequence length="155" mass="16860">MNAPHQPSAAAPRHPVDVFLLLHDGPKVLLALRAGTGYADGERNLVSGKLETGETALAGVRREAAEEVGLRLGEDDVHFTATVHHRNRNGQGRIGLVFTAAFEPGRHGEPVNAEPHKCAGIEWFPFDELPAETDRYTLACVAAWRSGERLHLSGW</sequence>
<dbReference type="InterPro" id="IPR000086">
    <property type="entry name" value="NUDIX_hydrolase_dom"/>
</dbReference>